<name>A0A2J7RAI4_9NEOP</name>
<dbReference type="OrthoDB" id="616263at2759"/>
<dbReference type="InterPro" id="IPR036397">
    <property type="entry name" value="RNaseH_sf"/>
</dbReference>
<dbReference type="PANTHER" id="PTHR46060:SF1">
    <property type="entry name" value="MARINER MOS1 TRANSPOSASE-LIKE PROTEIN"/>
    <property type="match status" value="1"/>
</dbReference>
<comment type="caution">
    <text evidence="1">The sequence shown here is derived from an EMBL/GenBank/DDBJ whole genome shotgun (WGS) entry which is preliminary data.</text>
</comment>
<reference evidence="1 2" key="1">
    <citation type="submission" date="2017-12" db="EMBL/GenBank/DDBJ databases">
        <title>Hemimetabolous genomes reveal molecular basis of termite eusociality.</title>
        <authorList>
            <person name="Harrison M.C."/>
            <person name="Jongepier E."/>
            <person name="Robertson H.M."/>
            <person name="Arning N."/>
            <person name="Bitard-Feildel T."/>
            <person name="Chao H."/>
            <person name="Childers C.P."/>
            <person name="Dinh H."/>
            <person name="Doddapaneni H."/>
            <person name="Dugan S."/>
            <person name="Gowin J."/>
            <person name="Greiner C."/>
            <person name="Han Y."/>
            <person name="Hu H."/>
            <person name="Hughes D.S.T."/>
            <person name="Huylmans A.-K."/>
            <person name="Kemena C."/>
            <person name="Kremer L.P.M."/>
            <person name="Lee S.L."/>
            <person name="Lopez-Ezquerra A."/>
            <person name="Mallet L."/>
            <person name="Monroy-Kuhn J.M."/>
            <person name="Moser A."/>
            <person name="Murali S.C."/>
            <person name="Muzny D.M."/>
            <person name="Otani S."/>
            <person name="Piulachs M.-D."/>
            <person name="Poelchau M."/>
            <person name="Qu J."/>
            <person name="Schaub F."/>
            <person name="Wada-Katsumata A."/>
            <person name="Worley K.C."/>
            <person name="Xie Q."/>
            <person name="Ylla G."/>
            <person name="Poulsen M."/>
            <person name="Gibbs R.A."/>
            <person name="Schal C."/>
            <person name="Richards S."/>
            <person name="Belles X."/>
            <person name="Korb J."/>
            <person name="Bornberg-Bauer E."/>
        </authorList>
    </citation>
    <scope>NUCLEOTIDE SEQUENCE [LARGE SCALE GENOMIC DNA]</scope>
    <source>
        <tissue evidence="1">Whole body</tissue>
    </source>
</reference>
<dbReference type="Gene3D" id="3.30.420.10">
    <property type="entry name" value="Ribonuclease H-like superfamily/Ribonuclease H"/>
    <property type="match status" value="1"/>
</dbReference>
<dbReference type="PANTHER" id="PTHR46060">
    <property type="entry name" value="MARINER MOS1 TRANSPOSASE-LIKE PROTEIN"/>
    <property type="match status" value="1"/>
</dbReference>
<dbReference type="EMBL" id="NEVH01006568">
    <property type="protein sequence ID" value="PNF37845.1"/>
    <property type="molecule type" value="Genomic_DNA"/>
</dbReference>
<organism evidence="1 2">
    <name type="scientific">Cryptotermes secundus</name>
    <dbReference type="NCBI Taxonomy" id="105785"/>
    <lineage>
        <taxon>Eukaryota</taxon>
        <taxon>Metazoa</taxon>
        <taxon>Ecdysozoa</taxon>
        <taxon>Arthropoda</taxon>
        <taxon>Hexapoda</taxon>
        <taxon>Insecta</taxon>
        <taxon>Pterygota</taxon>
        <taxon>Neoptera</taxon>
        <taxon>Polyneoptera</taxon>
        <taxon>Dictyoptera</taxon>
        <taxon>Blattodea</taxon>
        <taxon>Blattoidea</taxon>
        <taxon>Termitoidae</taxon>
        <taxon>Kalotermitidae</taxon>
        <taxon>Cryptotermitinae</taxon>
        <taxon>Cryptotermes</taxon>
    </lineage>
</organism>
<evidence type="ECO:0000313" key="2">
    <source>
        <dbReference type="Proteomes" id="UP000235965"/>
    </source>
</evidence>
<dbReference type="InParanoid" id="A0A2J7RAI4"/>
<evidence type="ECO:0008006" key="3">
    <source>
        <dbReference type="Google" id="ProtNLM"/>
    </source>
</evidence>
<proteinExistence type="predicted"/>
<dbReference type="Gene3D" id="1.10.10.1450">
    <property type="match status" value="1"/>
</dbReference>
<keyword evidence="2" id="KW-1185">Reference proteome</keyword>
<accession>A0A2J7RAI4</accession>
<protein>
    <recommendedName>
        <fullName evidence="3">Mos1 transposase HTH domain-containing protein</fullName>
    </recommendedName>
</protein>
<sequence>MTVEQRANNIFFKLGKTAGEAYEMIKSVYGSDCLIRSNIFRLYAIFHDGREYIEDAPRASKRRTSSIEENVKIVTEILASDKCVSASLIEELLGIPKSTVHQILTRICANERFLSLLHDNAPPHKSLLEAGLIILHDNAHLHIRNVVTEKLRQYGWEVLPHAPYSPDMSPPDFDLFPKLKKPMRGRCFPSLEELSAALTRAIRQINKDGVLDGTVKLPTRWDSVFEKQGDYIEGL</sequence>
<dbReference type="STRING" id="105785.A0A2J7RAI4"/>
<dbReference type="AlphaFoldDB" id="A0A2J7RAI4"/>
<dbReference type="InterPro" id="IPR052709">
    <property type="entry name" value="Transposase-MT_Hybrid"/>
</dbReference>
<gene>
    <name evidence="1" type="ORF">B7P43_G08373</name>
</gene>
<dbReference type="GO" id="GO:0003676">
    <property type="term" value="F:nucleic acid binding"/>
    <property type="evidence" value="ECO:0007669"/>
    <property type="project" value="InterPro"/>
</dbReference>
<dbReference type="Proteomes" id="UP000235965">
    <property type="component" value="Unassembled WGS sequence"/>
</dbReference>
<evidence type="ECO:0000313" key="1">
    <source>
        <dbReference type="EMBL" id="PNF37845.1"/>
    </source>
</evidence>